<dbReference type="EMBL" id="HBHW01008473">
    <property type="protein sequence ID" value="CAE0038440.1"/>
    <property type="molecule type" value="Transcribed_RNA"/>
</dbReference>
<accession>A0A7S3EA97</accession>
<dbReference type="Gene3D" id="1.20.1270.60">
    <property type="entry name" value="Arfaptin homology (AH) domain/BAR domain"/>
    <property type="match status" value="1"/>
</dbReference>
<evidence type="ECO:0000313" key="1">
    <source>
        <dbReference type="EMBL" id="CAE0038440.1"/>
    </source>
</evidence>
<dbReference type="AlphaFoldDB" id="A0A7S3EA97"/>
<proteinExistence type="predicted"/>
<dbReference type="SUPFAM" id="SSF103657">
    <property type="entry name" value="BAR/IMD domain-like"/>
    <property type="match status" value="1"/>
</dbReference>
<name>A0A7S3EA97_9RHOD</name>
<organism evidence="1">
    <name type="scientific">Rhodosorus marinus</name>
    <dbReference type="NCBI Taxonomy" id="101924"/>
    <lineage>
        <taxon>Eukaryota</taxon>
        <taxon>Rhodophyta</taxon>
        <taxon>Stylonematophyceae</taxon>
        <taxon>Stylonematales</taxon>
        <taxon>Stylonemataceae</taxon>
        <taxon>Rhodosorus</taxon>
    </lineage>
</organism>
<dbReference type="InterPro" id="IPR027267">
    <property type="entry name" value="AH/BAR_dom_sf"/>
</dbReference>
<reference evidence="1" key="1">
    <citation type="submission" date="2021-01" db="EMBL/GenBank/DDBJ databases">
        <authorList>
            <person name="Corre E."/>
            <person name="Pelletier E."/>
            <person name="Niang G."/>
            <person name="Scheremetjew M."/>
            <person name="Finn R."/>
            <person name="Kale V."/>
            <person name="Holt S."/>
            <person name="Cochrane G."/>
            <person name="Meng A."/>
            <person name="Brown T."/>
            <person name="Cohen L."/>
        </authorList>
    </citation>
    <scope>NUCLEOTIDE SEQUENCE</scope>
    <source>
        <strain evidence="1">CCMP 769</strain>
    </source>
</reference>
<gene>
    <name evidence="1" type="ORF">RMAR00112_LOCUS6398</name>
</gene>
<protein>
    <recommendedName>
        <fullName evidence="2">BAR domain-containing protein</fullName>
    </recommendedName>
</protein>
<sequence>MHGLKVVGRQMEEGMGIKGGKNSALFNQELLEKKKVIETNWKNLGALGKHFDEVLKSYSTLGKKIGAAKPVLDETASQYRSDVYRETLTAIDGVSGTLDNIEPAEVSKARQTLKIYAKEMETSTVAEWKMYEKARIEYDMRMDQMKKNIKDQDKIDTRERKMEDAEEMYNMRKESITKKFDLLIATLPKIWEIGTLALAQTHIAMTTAFGGKGEELAKLASENREKLLTDLASLNIGNKSKLAGAEAKPIEE</sequence>
<evidence type="ECO:0008006" key="2">
    <source>
        <dbReference type="Google" id="ProtNLM"/>
    </source>
</evidence>